<accession>A0A4C1U1A2</accession>
<dbReference type="AlphaFoldDB" id="A0A4C1U1A2"/>
<sequence length="67" mass="7508">MVKPSEYSEETAGDPLTRWLPAFMDADNLRHFRKANGHASLQGVGGHRRPWTLATTGESQGRFKPLE</sequence>
<proteinExistence type="predicted"/>
<comment type="caution">
    <text evidence="2">The sequence shown here is derived from an EMBL/GenBank/DDBJ whole genome shotgun (WGS) entry which is preliminary data.</text>
</comment>
<dbReference type="EMBL" id="BGZK01000115">
    <property type="protein sequence ID" value="GBP20121.1"/>
    <property type="molecule type" value="Genomic_DNA"/>
</dbReference>
<protein>
    <submittedName>
        <fullName evidence="2">Uncharacterized protein</fullName>
    </submittedName>
</protein>
<name>A0A4C1U1A2_EUMVA</name>
<gene>
    <name evidence="2" type="ORF">EVAR_5551_1</name>
</gene>
<evidence type="ECO:0000313" key="3">
    <source>
        <dbReference type="Proteomes" id="UP000299102"/>
    </source>
</evidence>
<keyword evidence="3" id="KW-1185">Reference proteome</keyword>
<dbReference type="Proteomes" id="UP000299102">
    <property type="component" value="Unassembled WGS sequence"/>
</dbReference>
<organism evidence="2 3">
    <name type="scientific">Eumeta variegata</name>
    <name type="common">Bagworm moth</name>
    <name type="synonym">Eumeta japonica</name>
    <dbReference type="NCBI Taxonomy" id="151549"/>
    <lineage>
        <taxon>Eukaryota</taxon>
        <taxon>Metazoa</taxon>
        <taxon>Ecdysozoa</taxon>
        <taxon>Arthropoda</taxon>
        <taxon>Hexapoda</taxon>
        <taxon>Insecta</taxon>
        <taxon>Pterygota</taxon>
        <taxon>Neoptera</taxon>
        <taxon>Endopterygota</taxon>
        <taxon>Lepidoptera</taxon>
        <taxon>Glossata</taxon>
        <taxon>Ditrysia</taxon>
        <taxon>Tineoidea</taxon>
        <taxon>Psychidae</taxon>
        <taxon>Oiketicinae</taxon>
        <taxon>Eumeta</taxon>
    </lineage>
</organism>
<evidence type="ECO:0000313" key="2">
    <source>
        <dbReference type="EMBL" id="GBP20121.1"/>
    </source>
</evidence>
<reference evidence="2 3" key="1">
    <citation type="journal article" date="2019" name="Commun. Biol.">
        <title>The bagworm genome reveals a unique fibroin gene that provides high tensile strength.</title>
        <authorList>
            <person name="Kono N."/>
            <person name="Nakamura H."/>
            <person name="Ohtoshi R."/>
            <person name="Tomita M."/>
            <person name="Numata K."/>
            <person name="Arakawa K."/>
        </authorList>
    </citation>
    <scope>NUCLEOTIDE SEQUENCE [LARGE SCALE GENOMIC DNA]</scope>
</reference>
<evidence type="ECO:0000256" key="1">
    <source>
        <dbReference type="SAM" id="MobiDB-lite"/>
    </source>
</evidence>
<feature type="region of interest" description="Disordered" evidence="1">
    <location>
        <begin position="40"/>
        <end position="67"/>
    </location>
</feature>